<evidence type="ECO:0000313" key="1">
    <source>
        <dbReference type="EMBL" id="TEB25941.1"/>
    </source>
</evidence>
<dbReference type="EMBL" id="QPFP01000052">
    <property type="protein sequence ID" value="TEB25941.1"/>
    <property type="molecule type" value="Genomic_DNA"/>
</dbReference>
<dbReference type="AlphaFoldDB" id="A0A4Y7SW58"/>
<gene>
    <name evidence="1" type="ORF">FA13DRAFT_1122083</name>
</gene>
<organism evidence="1 2">
    <name type="scientific">Coprinellus micaceus</name>
    <name type="common">Glistening ink-cap mushroom</name>
    <name type="synonym">Coprinus micaceus</name>
    <dbReference type="NCBI Taxonomy" id="71717"/>
    <lineage>
        <taxon>Eukaryota</taxon>
        <taxon>Fungi</taxon>
        <taxon>Dikarya</taxon>
        <taxon>Basidiomycota</taxon>
        <taxon>Agaricomycotina</taxon>
        <taxon>Agaricomycetes</taxon>
        <taxon>Agaricomycetidae</taxon>
        <taxon>Agaricales</taxon>
        <taxon>Agaricineae</taxon>
        <taxon>Psathyrellaceae</taxon>
        <taxon>Coprinellus</taxon>
    </lineage>
</organism>
<proteinExistence type="predicted"/>
<evidence type="ECO:0000313" key="2">
    <source>
        <dbReference type="Proteomes" id="UP000298030"/>
    </source>
</evidence>
<reference evidence="1 2" key="1">
    <citation type="journal article" date="2019" name="Nat. Ecol. Evol.">
        <title>Megaphylogeny resolves global patterns of mushroom evolution.</title>
        <authorList>
            <person name="Varga T."/>
            <person name="Krizsan K."/>
            <person name="Foldi C."/>
            <person name="Dima B."/>
            <person name="Sanchez-Garcia M."/>
            <person name="Sanchez-Ramirez S."/>
            <person name="Szollosi G.J."/>
            <person name="Szarkandi J.G."/>
            <person name="Papp V."/>
            <person name="Albert L."/>
            <person name="Andreopoulos W."/>
            <person name="Angelini C."/>
            <person name="Antonin V."/>
            <person name="Barry K.W."/>
            <person name="Bougher N.L."/>
            <person name="Buchanan P."/>
            <person name="Buyck B."/>
            <person name="Bense V."/>
            <person name="Catcheside P."/>
            <person name="Chovatia M."/>
            <person name="Cooper J."/>
            <person name="Damon W."/>
            <person name="Desjardin D."/>
            <person name="Finy P."/>
            <person name="Geml J."/>
            <person name="Haridas S."/>
            <person name="Hughes K."/>
            <person name="Justo A."/>
            <person name="Karasinski D."/>
            <person name="Kautmanova I."/>
            <person name="Kiss B."/>
            <person name="Kocsube S."/>
            <person name="Kotiranta H."/>
            <person name="LaButti K.M."/>
            <person name="Lechner B.E."/>
            <person name="Liimatainen K."/>
            <person name="Lipzen A."/>
            <person name="Lukacs Z."/>
            <person name="Mihaltcheva S."/>
            <person name="Morgado L.N."/>
            <person name="Niskanen T."/>
            <person name="Noordeloos M.E."/>
            <person name="Ohm R.A."/>
            <person name="Ortiz-Santana B."/>
            <person name="Ovrebo C."/>
            <person name="Racz N."/>
            <person name="Riley R."/>
            <person name="Savchenko A."/>
            <person name="Shiryaev A."/>
            <person name="Soop K."/>
            <person name="Spirin V."/>
            <person name="Szebenyi C."/>
            <person name="Tomsovsky M."/>
            <person name="Tulloss R.E."/>
            <person name="Uehling J."/>
            <person name="Grigoriev I.V."/>
            <person name="Vagvolgyi C."/>
            <person name="Papp T."/>
            <person name="Martin F.M."/>
            <person name="Miettinen O."/>
            <person name="Hibbett D.S."/>
            <person name="Nagy L.G."/>
        </authorList>
    </citation>
    <scope>NUCLEOTIDE SEQUENCE [LARGE SCALE GENOMIC DNA]</scope>
    <source>
        <strain evidence="1 2">FP101781</strain>
    </source>
</reference>
<protein>
    <submittedName>
        <fullName evidence="1">Uncharacterized protein</fullName>
    </submittedName>
</protein>
<accession>A0A4Y7SW58</accession>
<name>A0A4Y7SW58_COPMI</name>
<dbReference type="Proteomes" id="UP000298030">
    <property type="component" value="Unassembled WGS sequence"/>
</dbReference>
<sequence length="167" mass="18964">MLRTSRDRRRYRLLETTEARCVTQRGPLSSGLKVIVRGAVLDQRSIRSVMLWVVKRGLDQSSPQPTATSLYFWQTCAILIRSKPLLSCDTLEELSKDAEWMVRMCRRISVGMRLGEERELYAFFNGKDAGQPCAERKSSFSASLILSLSACRCFSMSSLPSAICEWL</sequence>
<keyword evidence="2" id="KW-1185">Reference proteome</keyword>
<comment type="caution">
    <text evidence="1">The sequence shown here is derived from an EMBL/GenBank/DDBJ whole genome shotgun (WGS) entry which is preliminary data.</text>
</comment>